<evidence type="ECO:0000313" key="6">
    <source>
        <dbReference type="Proteomes" id="UP000093159"/>
    </source>
</evidence>
<dbReference type="InterPro" id="IPR044946">
    <property type="entry name" value="Restrct_endonuc_typeI_TRD_sf"/>
</dbReference>
<evidence type="ECO:0000313" key="5">
    <source>
        <dbReference type="EMBL" id="OCL90294.1"/>
    </source>
</evidence>
<keyword evidence="3" id="KW-0238">DNA-binding</keyword>
<dbReference type="PANTHER" id="PTHR30408:SF13">
    <property type="entry name" value="TYPE I RESTRICTION ENZYME HINDI SPECIFICITY SUBUNIT"/>
    <property type="match status" value="1"/>
</dbReference>
<comment type="caution">
    <text evidence="5">The sequence shown here is derived from an EMBL/GenBank/DDBJ whole genome shotgun (WGS) entry which is preliminary data.</text>
</comment>
<evidence type="ECO:0000256" key="3">
    <source>
        <dbReference type="ARBA" id="ARBA00023125"/>
    </source>
</evidence>
<evidence type="ECO:0000259" key="4">
    <source>
        <dbReference type="Pfam" id="PF01420"/>
    </source>
</evidence>
<name>A0ABX2YA94_9BACT</name>
<dbReference type="InterPro" id="IPR052021">
    <property type="entry name" value="Type-I_RS_S_subunit"/>
</dbReference>
<evidence type="ECO:0000256" key="1">
    <source>
        <dbReference type="ARBA" id="ARBA00010923"/>
    </source>
</evidence>
<comment type="similarity">
    <text evidence="1">Belongs to the type-I restriction system S methylase family.</text>
</comment>
<reference evidence="5 6" key="1">
    <citation type="submission" date="2015-05" db="EMBL/GenBank/DDBJ databases">
        <authorList>
            <person name="Rovetto F."/>
            <person name="Cocolin L."/>
            <person name="Illeghems K."/>
            <person name="Van Nieuwerburgh F."/>
            <person name="Houf K."/>
        </authorList>
    </citation>
    <scope>NUCLEOTIDE SEQUENCE [LARGE SCALE GENOMIC DNA]</scope>
    <source>
        <strain evidence="5 6">117434</strain>
    </source>
</reference>
<dbReference type="Gene3D" id="3.90.220.20">
    <property type="entry name" value="DNA methylase specificity domains"/>
    <property type="match status" value="2"/>
</dbReference>
<gene>
    <name evidence="5" type="ORF">AAX28_01775</name>
</gene>
<feature type="domain" description="Type I restriction modification DNA specificity" evidence="4">
    <location>
        <begin position="6"/>
        <end position="174"/>
    </location>
</feature>
<dbReference type="CDD" id="cd17263">
    <property type="entry name" value="RMtype1_S_AbaB8300I-TRD1-CR1_like"/>
    <property type="match status" value="1"/>
</dbReference>
<evidence type="ECO:0000256" key="2">
    <source>
        <dbReference type="ARBA" id="ARBA00022747"/>
    </source>
</evidence>
<keyword evidence="6" id="KW-1185">Reference proteome</keyword>
<feature type="domain" description="Type I restriction modification DNA specificity" evidence="4">
    <location>
        <begin position="215"/>
        <end position="352"/>
    </location>
</feature>
<sequence length="391" mass="45830">MSKITYTHLRDICDVNQGLQIPIEERFKEAKENRYFYITVQFLKDSYLEKYYVENPSKSTICEEDDILVVRTGNTGQIITGIKGCFHNNFFKVNFDKNKLNSKYLYYCLTTKEKQYEMAKRAGITTIPDLNHFMFLDMQIPLQEKENQDKIVQILDSLNSKIELNNKINKELEAMAKTLYDYWFVQFDFPDEHGQPYKSSGGKMVYNKELKREIPKGWDVKDLEEICEIYQPQTISEKEMIKDGKYFVFGANGIVGMYDKYNHEDSEVTITCRGNSCGTLNRTLPYSWITGNAMVVRFKDDKIHNEYLMQLLSWTKMDNVITGSAQPQITRTNLAPLKILIPKNNILDNFSQKMEFNINLQLKNIEQNQELAKLRDWLLPMLMNGQVKVEI</sequence>
<accession>A0ABX2YA94</accession>
<dbReference type="Proteomes" id="UP000093159">
    <property type="component" value="Unassembled WGS sequence"/>
</dbReference>
<dbReference type="RefSeq" id="WP_066179739.1">
    <property type="nucleotide sequence ID" value="NZ_LDIR01000004.1"/>
</dbReference>
<dbReference type="Pfam" id="PF01420">
    <property type="entry name" value="Methylase_S"/>
    <property type="match status" value="2"/>
</dbReference>
<dbReference type="EMBL" id="LDIR01000004">
    <property type="protein sequence ID" value="OCL90294.1"/>
    <property type="molecule type" value="Genomic_DNA"/>
</dbReference>
<dbReference type="SUPFAM" id="SSF116734">
    <property type="entry name" value="DNA methylase specificity domain"/>
    <property type="match status" value="2"/>
</dbReference>
<protein>
    <submittedName>
        <fullName evidence="5">Type I restriction modification DNA specificity domain protein</fullName>
    </submittedName>
</protein>
<dbReference type="InterPro" id="IPR000055">
    <property type="entry name" value="Restrct_endonuc_typeI_TRD"/>
</dbReference>
<proteinExistence type="inferred from homology"/>
<keyword evidence="2" id="KW-0680">Restriction system</keyword>
<organism evidence="5 6">
    <name type="scientific">Arcobacter porcinus</name>
    <dbReference type="NCBI Taxonomy" id="1935204"/>
    <lineage>
        <taxon>Bacteria</taxon>
        <taxon>Pseudomonadati</taxon>
        <taxon>Campylobacterota</taxon>
        <taxon>Epsilonproteobacteria</taxon>
        <taxon>Campylobacterales</taxon>
        <taxon>Arcobacteraceae</taxon>
        <taxon>Arcobacter</taxon>
    </lineage>
</organism>
<dbReference type="CDD" id="cd17266">
    <property type="entry name" value="RMtype1_S_Sau1132ORF3780P-TRD2-CR2_like"/>
    <property type="match status" value="1"/>
</dbReference>
<dbReference type="PANTHER" id="PTHR30408">
    <property type="entry name" value="TYPE-1 RESTRICTION ENZYME ECOKI SPECIFICITY PROTEIN"/>
    <property type="match status" value="1"/>
</dbReference>